<evidence type="ECO:0000313" key="2">
    <source>
        <dbReference type="EMBL" id="PXW90687.1"/>
    </source>
</evidence>
<feature type="transmembrane region" description="Helical" evidence="1">
    <location>
        <begin position="38"/>
        <end position="57"/>
    </location>
</feature>
<feature type="transmembrane region" description="Helical" evidence="1">
    <location>
        <begin position="87"/>
        <end position="105"/>
    </location>
</feature>
<dbReference type="Pfam" id="PF05437">
    <property type="entry name" value="AzlD"/>
    <property type="match status" value="1"/>
</dbReference>
<dbReference type="InterPro" id="IPR008407">
    <property type="entry name" value="Brnchd-chn_aa_trnsp_AzlD"/>
</dbReference>
<accession>A0A2V3W8J7</accession>
<evidence type="ECO:0000313" key="3">
    <source>
        <dbReference type="Proteomes" id="UP000247978"/>
    </source>
</evidence>
<evidence type="ECO:0000256" key="1">
    <source>
        <dbReference type="SAM" id="Phobius"/>
    </source>
</evidence>
<keyword evidence="1" id="KW-0812">Transmembrane</keyword>
<dbReference type="OrthoDB" id="2989405at2"/>
<comment type="caution">
    <text evidence="2">The sequence shown here is derived from an EMBL/GenBank/DDBJ whole genome shotgun (WGS) entry which is preliminary data.</text>
</comment>
<dbReference type="AlphaFoldDB" id="A0A2V3W8J7"/>
<dbReference type="RefSeq" id="WP_110393919.1">
    <property type="nucleotide sequence ID" value="NZ_JADIJL010000001.1"/>
</dbReference>
<proteinExistence type="predicted"/>
<sequence>MINPWILIILLSISTFVSRILGVEMMAKREVNPTLQLYFSYVPIAIMAALIMKQIIIPTTSGQLIISFPVLFGALATGISIKVSKLFLPSVIIGMIVGLLVRNLFYSS</sequence>
<organism evidence="2 3">
    <name type="scientific">Pseudogracilibacillus auburnensis</name>
    <dbReference type="NCBI Taxonomy" id="1494959"/>
    <lineage>
        <taxon>Bacteria</taxon>
        <taxon>Bacillati</taxon>
        <taxon>Bacillota</taxon>
        <taxon>Bacilli</taxon>
        <taxon>Bacillales</taxon>
        <taxon>Bacillaceae</taxon>
        <taxon>Pseudogracilibacillus</taxon>
    </lineage>
</organism>
<feature type="transmembrane region" description="Helical" evidence="1">
    <location>
        <begin position="64"/>
        <end position="81"/>
    </location>
</feature>
<dbReference type="EMBL" id="QJJQ01000001">
    <property type="protein sequence ID" value="PXW90687.1"/>
    <property type="molecule type" value="Genomic_DNA"/>
</dbReference>
<name>A0A2V3W8J7_9BACI</name>
<keyword evidence="1" id="KW-1133">Transmembrane helix</keyword>
<dbReference type="Proteomes" id="UP000247978">
    <property type="component" value="Unassembled WGS sequence"/>
</dbReference>
<keyword evidence="1" id="KW-0472">Membrane</keyword>
<protein>
    <submittedName>
        <fullName evidence="2">Branched-subunit amino acid transport protein</fullName>
    </submittedName>
</protein>
<reference evidence="2 3" key="1">
    <citation type="submission" date="2018-05" db="EMBL/GenBank/DDBJ databases">
        <title>Genomic Encyclopedia of Type Strains, Phase IV (KMG-IV): sequencing the most valuable type-strain genomes for metagenomic binning, comparative biology and taxonomic classification.</title>
        <authorList>
            <person name="Goeker M."/>
        </authorList>
    </citation>
    <scope>NUCLEOTIDE SEQUENCE [LARGE SCALE GENOMIC DNA]</scope>
    <source>
        <strain evidence="2 3">DSM 28556</strain>
    </source>
</reference>
<gene>
    <name evidence="2" type="ORF">DFR56_101601</name>
</gene>
<keyword evidence="3" id="KW-1185">Reference proteome</keyword>